<dbReference type="RefSeq" id="WP_112146834.1">
    <property type="nucleotide sequence ID" value="NZ_PGTO01000018.1"/>
</dbReference>
<proteinExistence type="predicted"/>
<comment type="caution">
    <text evidence="1">The sequence shown here is derived from an EMBL/GenBank/DDBJ whole genome shotgun (WGS) entry which is preliminary data.</text>
</comment>
<organism evidence="1 2">
    <name type="scientific">Paramagnetospirillum kuznetsovii</name>
    <dbReference type="NCBI Taxonomy" id="2053833"/>
    <lineage>
        <taxon>Bacteria</taxon>
        <taxon>Pseudomonadati</taxon>
        <taxon>Pseudomonadota</taxon>
        <taxon>Alphaproteobacteria</taxon>
        <taxon>Rhodospirillales</taxon>
        <taxon>Magnetospirillaceae</taxon>
        <taxon>Paramagnetospirillum</taxon>
    </lineage>
</organism>
<dbReference type="AlphaFoldDB" id="A0A364NUJ4"/>
<dbReference type="EMBL" id="PGTO01000018">
    <property type="protein sequence ID" value="RAU20680.1"/>
    <property type="molecule type" value="Genomic_DNA"/>
</dbReference>
<sequence>MNRLTRFSILFGVLAGLGACSYKGGDIGDPIHRKFHWSSFVSGEDMAAICAAETPDRVRLVYNAVWGEQVRIYEWDSVRRVLRIRVIGSGDLRGMSLGDPLGNWRAVEQSVSLDPSAYDELMAALGESGGFGPPAVGLELVSRSYYWAAATCRQGSFTFTGWKYPSPEFESARFAAKLFALDPDRADIRPPAPIPFDVMYEYNRNQAKVMEFTFKVGPAGLGK</sequence>
<keyword evidence="2" id="KW-1185">Reference proteome</keyword>
<evidence type="ECO:0008006" key="3">
    <source>
        <dbReference type="Google" id="ProtNLM"/>
    </source>
</evidence>
<evidence type="ECO:0000313" key="2">
    <source>
        <dbReference type="Proteomes" id="UP000251075"/>
    </source>
</evidence>
<dbReference type="PROSITE" id="PS51257">
    <property type="entry name" value="PROKAR_LIPOPROTEIN"/>
    <property type="match status" value="1"/>
</dbReference>
<protein>
    <recommendedName>
        <fullName evidence="3">Lipoprotein</fullName>
    </recommendedName>
</protein>
<dbReference type="Proteomes" id="UP000251075">
    <property type="component" value="Unassembled WGS sequence"/>
</dbReference>
<reference evidence="1 2" key="1">
    <citation type="submission" date="2017-11" db="EMBL/GenBank/DDBJ databases">
        <title>Draft genome sequence of magnetotactic bacterium Magnetospirillum kuznetsovii LBB-42.</title>
        <authorList>
            <person name="Grouzdev D.S."/>
            <person name="Rysina M.S."/>
            <person name="Baslerov R.V."/>
            <person name="Koziaeva V."/>
        </authorList>
    </citation>
    <scope>NUCLEOTIDE SEQUENCE [LARGE SCALE GENOMIC DNA]</scope>
    <source>
        <strain evidence="1 2">LBB-42</strain>
    </source>
</reference>
<name>A0A364NUJ4_9PROT</name>
<accession>A0A364NUJ4</accession>
<dbReference type="OrthoDB" id="7341703at2"/>
<evidence type="ECO:0000313" key="1">
    <source>
        <dbReference type="EMBL" id="RAU20680.1"/>
    </source>
</evidence>
<gene>
    <name evidence="1" type="ORF">CU669_17215</name>
</gene>